<feature type="transmembrane region" description="Helical" evidence="7">
    <location>
        <begin position="158"/>
        <end position="179"/>
    </location>
</feature>
<dbReference type="GO" id="GO:0016020">
    <property type="term" value="C:membrane"/>
    <property type="evidence" value="ECO:0007669"/>
    <property type="project" value="InterPro"/>
</dbReference>
<dbReference type="GO" id="GO:0012505">
    <property type="term" value="C:endomembrane system"/>
    <property type="evidence" value="ECO:0007669"/>
    <property type="project" value="UniProtKB-SubCell"/>
</dbReference>
<dbReference type="Proteomes" id="UP000185936">
    <property type="component" value="Unassembled WGS sequence"/>
</dbReference>
<feature type="transmembrane region" description="Helical" evidence="7">
    <location>
        <begin position="130"/>
        <end position="151"/>
    </location>
</feature>
<dbReference type="GO" id="GO:0015250">
    <property type="term" value="F:water channel activity"/>
    <property type="evidence" value="ECO:0007669"/>
    <property type="project" value="TreeGrafter"/>
</dbReference>
<keyword evidence="2" id="KW-0813">Transport</keyword>
<feature type="transmembrane region" description="Helical" evidence="7">
    <location>
        <begin position="12"/>
        <end position="33"/>
    </location>
</feature>
<dbReference type="Pfam" id="PF00230">
    <property type="entry name" value="MIP"/>
    <property type="match status" value="1"/>
</dbReference>
<keyword evidence="9" id="KW-1185">Reference proteome</keyword>
<dbReference type="OrthoDB" id="36050at2157"/>
<evidence type="ECO:0000256" key="5">
    <source>
        <dbReference type="ARBA" id="ARBA00022989"/>
    </source>
</evidence>
<dbReference type="InterPro" id="IPR034294">
    <property type="entry name" value="Aquaporin_transptr"/>
</dbReference>
<dbReference type="RefSeq" id="WP_076609550.1">
    <property type="nucleotide sequence ID" value="NZ_FTNR01000008.1"/>
</dbReference>
<dbReference type="AlphaFoldDB" id="A0A1N7FVY2"/>
<name>A0A1N7FVY2_9EURY</name>
<dbReference type="InterPro" id="IPR000425">
    <property type="entry name" value="MIP"/>
</dbReference>
<organism evidence="8 9">
    <name type="scientific">Natronorubrum thiooxidans</name>
    <dbReference type="NCBI Taxonomy" id="308853"/>
    <lineage>
        <taxon>Archaea</taxon>
        <taxon>Methanobacteriati</taxon>
        <taxon>Methanobacteriota</taxon>
        <taxon>Stenosarchaea group</taxon>
        <taxon>Halobacteria</taxon>
        <taxon>Halobacteriales</taxon>
        <taxon>Natrialbaceae</taxon>
        <taxon>Natronorubrum</taxon>
    </lineage>
</organism>
<evidence type="ECO:0000256" key="1">
    <source>
        <dbReference type="ARBA" id="ARBA00004127"/>
    </source>
</evidence>
<keyword evidence="4" id="KW-0677">Repeat</keyword>
<evidence type="ECO:0000256" key="2">
    <source>
        <dbReference type="ARBA" id="ARBA00022448"/>
    </source>
</evidence>
<dbReference type="PANTHER" id="PTHR45665:SF9">
    <property type="entry name" value="AQUAPORIN-8"/>
    <property type="match status" value="1"/>
</dbReference>
<comment type="subcellular location">
    <subcellularLocation>
        <location evidence="1">Endomembrane system</location>
        <topology evidence="1">Multi-pass membrane protein</topology>
    </subcellularLocation>
</comment>
<dbReference type="EMBL" id="FTNR01000008">
    <property type="protein sequence ID" value="SIS04518.1"/>
    <property type="molecule type" value="Genomic_DNA"/>
</dbReference>
<sequence>MTTEQFTTRQKLLAEGFGSATLVFVIVSAGLLADGMLQATPSIGVLFIGLATAGWLFVIVQILAPISGAHVNPAVTIALVVTGDVDAETARQYIPAQFLGGVLGVGLAGLTFVSTIGWEVFAISAVERPASTWLAEFVGTIVLVSAVISLLRQESDWIGLAVGFTVGMGIIATSSTAFLNPQVAFARIFTSGIAGIQPFDAVMFMFASTLGGVAAGLLWRYLWPRPTPIDRLKPKPGDDSLLEEPTVES</sequence>
<evidence type="ECO:0000256" key="4">
    <source>
        <dbReference type="ARBA" id="ARBA00022737"/>
    </source>
</evidence>
<evidence type="ECO:0000256" key="7">
    <source>
        <dbReference type="SAM" id="Phobius"/>
    </source>
</evidence>
<feature type="transmembrane region" description="Helical" evidence="7">
    <location>
        <begin position="98"/>
        <end position="118"/>
    </location>
</feature>
<dbReference type="STRING" id="308853.SAMN05421752_108162"/>
<dbReference type="GO" id="GO:0005737">
    <property type="term" value="C:cytoplasm"/>
    <property type="evidence" value="ECO:0007669"/>
    <property type="project" value="UniProtKB-ARBA"/>
</dbReference>
<dbReference type="InterPro" id="IPR023271">
    <property type="entry name" value="Aquaporin-like"/>
</dbReference>
<proteinExistence type="predicted"/>
<reference evidence="9" key="1">
    <citation type="submission" date="2017-01" db="EMBL/GenBank/DDBJ databases">
        <authorList>
            <person name="Varghese N."/>
            <person name="Submissions S."/>
        </authorList>
    </citation>
    <scope>NUCLEOTIDE SEQUENCE [LARGE SCALE GENOMIC DNA]</scope>
    <source>
        <strain evidence="9">type strain: HArc-</strain>
    </source>
</reference>
<protein>
    <submittedName>
        <fullName evidence="8">Glycerol uptake facilitator (Major Intrinsic Protein Family)</fullName>
    </submittedName>
</protein>
<dbReference type="PANTHER" id="PTHR45665">
    <property type="entry name" value="AQUAPORIN-8"/>
    <property type="match status" value="1"/>
</dbReference>
<dbReference type="GO" id="GO:0019755">
    <property type="term" value="P:one-carbon compound transport"/>
    <property type="evidence" value="ECO:0007669"/>
    <property type="project" value="UniProtKB-ARBA"/>
</dbReference>
<dbReference type="PRINTS" id="PR00783">
    <property type="entry name" value="MINTRINSICP"/>
</dbReference>
<keyword evidence="6 7" id="KW-0472">Membrane</keyword>
<evidence type="ECO:0000256" key="3">
    <source>
        <dbReference type="ARBA" id="ARBA00022692"/>
    </source>
</evidence>
<keyword evidence="3 7" id="KW-0812">Transmembrane</keyword>
<dbReference type="PROSITE" id="PS00221">
    <property type="entry name" value="MIP"/>
    <property type="match status" value="1"/>
</dbReference>
<keyword evidence="5 7" id="KW-1133">Transmembrane helix</keyword>
<dbReference type="InterPro" id="IPR022357">
    <property type="entry name" value="MIP_CS"/>
</dbReference>
<evidence type="ECO:0000313" key="9">
    <source>
        <dbReference type="Proteomes" id="UP000185936"/>
    </source>
</evidence>
<dbReference type="SUPFAM" id="SSF81338">
    <property type="entry name" value="Aquaporin-like"/>
    <property type="match status" value="1"/>
</dbReference>
<gene>
    <name evidence="8" type="ORF">SAMN05421752_108162</name>
</gene>
<evidence type="ECO:0000256" key="6">
    <source>
        <dbReference type="ARBA" id="ARBA00023136"/>
    </source>
</evidence>
<feature type="transmembrane region" description="Helical" evidence="7">
    <location>
        <begin position="199"/>
        <end position="223"/>
    </location>
</feature>
<accession>A0A1N7FVY2</accession>
<feature type="transmembrane region" description="Helical" evidence="7">
    <location>
        <begin position="45"/>
        <end position="64"/>
    </location>
</feature>
<evidence type="ECO:0000313" key="8">
    <source>
        <dbReference type="EMBL" id="SIS04518.1"/>
    </source>
</evidence>
<dbReference type="Gene3D" id="1.20.1080.10">
    <property type="entry name" value="Glycerol uptake facilitator protein"/>
    <property type="match status" value="1"/>
</dbReference>